<organism evidence="1 2">
    <name type="scientific">Rhizophagus irregularis</name>
    <dbReference type="NCBI Taxonomy" id="588596"/>
    <lineage>
        <taxon>Eukaryota</taxon>
        <taxon>Fungi</taxon>
        <taxon>Fungi incertae sedis</taxon>
        <taxon>Mucoromycota</taxon>
        <taxon>Glomeromycotina</taxon>
        <taxon>Glomeromycetes</taxon>
        <taxon>Glomerales</taxon>
        <taxon>Glomeraceae</taxon>
        <taxon>Rhizophagus</taxon>
    </lineage>
</organism>
<name>A0A915Z4L6_9GLOM</name>
<dbReference type="VEuPathDB" id="FungiDB:RhiirFUN_019092"/>
<evidence type="ECO:0000313" key="1">
    <source>
        <dbReference type="EMBL" id="CAB5361269.1"/>
    </source>
</evidence>
<dbReference type="OrthoDB" id="10285583at2759"/>
<dbReference type="AlphaFoldDB" id="A0A915Z4L6"/>
<comment type="caution">
    <text evidence="1">The sequence shown here is derived from an EMBL/GenBank/DDBJ whole genome shotgun (WGS) entry which is preliminary data.</text>
</comment>
<reference evidence="1" key="1">
    <citation type="submission" date="2020-05" db="EMBL/GenBank/DDBJ databases">
        <authorList>
            <person name="Rincon C."/>
            <person name="Sanders R I."/>
            <person name="Robbins C."/>
            <person name="Chaturvedi A."/>
        </authorList>
    </citation>
    <scope>NUCLEOTIDE SEQUENCE</scope>
    <source>
        <strain evidence="1">CHB12</strain>
    </source>
</reference>
<evidence type="ECO:0000313" key="2">
    <source>
        <dbReference type="Proteomes" id="UP000684084"/>
    </source>
</evidence>
<proteinExistence type="predicted"/>
<accession>A0A915Z4L6</accession>
<dbReference type="EMBL" id="CAGKOT010000016">
    <property type="protein sequence ID" value="CAB5361269.1"/>
    <property type="molecule type" value="Genomic_DNA"/>
</dbReference>
<gene>
    <name evidence="1" type="ORF">CHRIB12_LOCUS8569</name>
</gene>
<protein>
    <submittedName>
        <fullName evidence="1">Uncharacterized protein</fullName>
    </submittedName>
</protein>
<sequence>METILEQSSTNNHDLRLDTLMNPDDIIDELQGKENSFCTTEKNGMMLTSCRKKETQDFIIDVAIIIIYVTESASEHFNLKIGCWFS</sequence>
<dbReference type="Proteomes" id="UP000684084">
    <property type="component" value="Unassembled WGS sequence"/>
</dbReference>